<dbReference type="Proteomes" id="UP000594464">
    <property type="component" value="Chromosome"/>
</dbReference>
<evidence type="ECO:0000313" key="3">
    <source>
        <dbReference type="Proteomes" id="UP000594464"/>
    </source>
</evidence>
<dbReference type="SUPFAM" id="SSF54593">
    <property type="entry name" value="Glyoxalase/Bleomycin resistance protein/Dihydroxybiphenyl dioxygenase"/>
    <property type="match status" value="1"/>
</dbReference>
<accession>A0A7T0C3F7</accession>
<gene>
    <name evidence="2" type="ORF">G3M78_09920</name>
</gene>
<dbReference type="KEGG" id="nva:G3M78_09920"/>
<dbReference type="InterPro" id="IPR029068">
    <property type="entry name" value="Glyas_Bleomycin-R_OHBP_Dase"/>
</dbReference>
<dbReference type="EMBL" id="CP048620">
    <property type="protein sequence ID" value="QPJ65692.1"/>
    <property type="molecule type" value="Genomic_DNA"/>
</dbReference>
<dbReference type="Gene3D" id="3.10.180.10">
    <property type="entry name" value="2,3-Dihydroxybiphenyl 1,2-Dioxygenase, domain 1"/>
    <property type="match status" value="1"/>
</dbReference>
<dbReference type="InterPro" id="IPR037523">
    <property type="entry name" value="VOC_core"/>
</dbReference>
<dbReference type="Pfam" id="PF00903">
    <property type="entry name" value="Glyoxalase"/>
    <property type="match status" value="1"/>
</dbReference>
<dbReference type="AlphaFoldDB" id="A0A7T0C3F7"/>
<protein>
    <submittedName>
        <fullName evidence="2">VOC family protein</fullName>
    </submittedName>
</protein>
<sequence>MFNKIAFVSYSISDMKRSVDFYQSTLGFQLLFQVDEWAEFMIGDQRFAIRQTCEAIQQNAAMLHLETDNIEDAIARLQAQGVAIHQTVKSHDYGKLAAFLDPDGNLIGLYEAPRPTGSQSK</sequence>
<evidence type="ECO:0000259" key="1">
    <source>
        <dbReference type="PROSITE" id="PS51819"/>
    </source>
</evidence>
<feature type="domain" description="VOC" evidence="1">
    <location>
        <begin position="4"/>
        <end position="112"/>
    </location>
</feature>
<evidence type="ECO:0000313" key="2">
    <source>
        <dbReference type="EMBL" id="QPJ65692.1"/>
    </source>
</evidence>
<dbReference type="PANTHER" id="PTHR33993:SF14">
    <property type="entry name" value="GB|AAF24581.1"/>
    <property type="match status" value="1"/>
</dbReference>
<name>A0A7T0C3F7_9BACT</name>
<dbReference type="PANTHER" id="PTHR33993">
    <property type="entry name" value="GLYOXALASE-RELATED"/>
    <property type="match status" value="1"/>
</dbReference>
<dbReference type="PROSITE" id="PS51819">
    <property type="entry name" value="VOC"/>
    <property type="match status" value="1"/>
</dbReference>
<dbReference type="InterPro" id="IPR052164">
    <property type="entry name" value="Anthracycline_SecMetBiosynth"/>
</dbReference>
<reference evidence="3" key="1">
    <citation type="submission" date="2020-02" db="EMBL/GenBank/DDBJ databases">
        <title>Genomic and physiological characterization of two novel Nitrospinaceae genera.</title>
        <authorList>
            <person name="Mueller A.J."/>
            <person name="Jung M.-Y."/>
            <person name="Strachan C.R."/>
            <person name="Herbold C.W."/>
            <person name="Kirkegaard R.H."/>
            <person name="Daims H."/>
        </authorList>
    </citation>
    <scope>NUCLEOTIDE SEQUENCE [LARGE SCALE GENOMIC DNA]</scope>
</reference>
<organism evidence="2 3">
    <name type="scientific">Candidatus Nitrohelix vancouverensis</name>
    <dbReference type="NCBI Taxonomy" id="2705534"/>
    <lineage>
        <taxon>Bacteria</taxon>
        <taxon>Pseudomonadati</taxon>
        <taxon>Nitrospinota/Tectimicrobiota group</taxon>
        <taxon>Nitrospinota</taxon>
        <taxon>Nitrospinia</taxon>
        <taxon>Nitrospinales</taxon>
        <taxon>Nitrospinaceae</taxon>
        <taxon>Candidatus Nitrohelix</taxon>
    </lineage>
</organism>
<proteinExistence type="predicted"/>
<dbReference type="InterPro" id="IPR004360">
    <property type="entry name" value="Glyas_Fos-R_dOase_dom"/>
</dbReference>